<dbReference type="Pfam" id="PF04055">
    <property type="entry name" value="Radical_SAM"/>
    <property type="match status" value="1"/>
</dbReference>
<evidence type="ECO:0000256" key="6">
    <source>
        <dbReference type="ARBA" id="ARBA00022723"/>
    </source>
</evidence>
<dbReference type="InterPro" id="IPR007197">
    <property type="entry name" value="rSAM"/>
</dbReference>
<dbReference type="PROSITE" id="PS51918">
    <property type="entry name" value="RADICAL_SAM"/>
    <property type="match status" value="1"/>
</dbReference>
<evidence type="ECO:0000259" key="9">
    <source>
        <dbReference type="PROSITE" id="PS51332"/>
    </source>
</evidence>
<gene>
    <name evidence="11" type="ORF">Y981_12250</name>
</gene>
<dbReference type="OrthoDB" id="9804952at2"/>
<name>A0A059XVV7_9BACT</name>
<dbReference type="Proteomes" id="UP000027059">
    <property type="component" value="Chromosome"/>
</dbReference>
<dbReference type="GO" id="GO:0051539">
    <property type="term" value="F:4 iron, 4 sulfur cluster binding"/>
    <property type="evidence" value="ECO:0007669"/>
    <property type="project" value="UniProtKB-KW"/>
</dbReference>
<evidence type="ECO:0000256" key="5">
    <source>
        <dbReference type="ARBA" id="ARBA00022691"/>
    </source>
</evidence>
<dbReference type="AlphaFoldDB" id="A0A059XVV7"/>
<feature type="domain" description="B12-binding" evidence="9">
    <location>
        <begin position="3"/>
        <end position="134"/>
    </location>
</feature>
<evidence type="ECO:0000256" key="1">
    <source>
        <dbReference type="ARBA" id="ARBA00001966"/>
    </source>
</evidence>
<evidence type="ECO:0000256" key="4">
    <source>
        <dbReference type="ARBA" id="ARBA00022679"/>
    </source>
</evidence>
<keyword evidence="12" id="KW-1185">Reference proteome</keyword>
<dbReference type="CDD" id="cd02068">
    <property type="entry name" value="radical_SAM_B12_BD"/>
    <property type="match status" value="1"/>
</dbReference>
<dbReference type="EMBL" id="CP007243">
    <property type="protein sequence ID" value="AIA31230.1"/>
    <property type="molecule type" value="Genomic_DNA"/>
</dbReference>
<organism evidence="11 12">
    <name type="scientific">Leptospirillum ferriphilum YSK</name>
    <dbReference type="NCBI Taxonomy" id="1441628"/>
    <lineage>
        <taxon>Bacteria</taxon>
        <taxon>Pseudomonadati</taxon>
        <taxon>Nitrospirota</taxon>
        <taxon>Nitrospiria</taxon>
        <taxon>Nitrospirales</taxon>
        <taxon>Nitrospiraceae</taxon>
        <taxon>Leptospirillum</taxon>
    </lineage>
</organism>
<keyword evidence="8" id="KW-0411">Iron-sulfur</keyword>
<dbReference type="GO" id="GO:0005829">
    <property type="term" value="C:cytosol"/>
    <property type="evidence" value="ECO:0007669"/>
    <property type="project" value="TreeGrafter"/>
</dbReference>
<accession>A0A059XVV7</accession>
<dbReference type="SUPFAM" id="SSF52242">
    <property type="entry name" value="Cobalamin (vitamin B12)-binding domain"/>
    <property type="match status" value="1"/>
</dbReference>
<dbReference type="SFLD" id="SFLDS00029">
    <property type="entry name" value="Radical_SAM"/>
    <property type="match status" value="1"/>
</dbReference>
<dbReference type="GO" id="GO:0046872">
    <property type="term" value="F:metal ion binding"/>
    <property type="evidence" value="ECO:0007669"/>
    <property type="project" value="UniProtKB-KW"/>
</dbReference>
<dbReference type="PANTHER" id="PTHR43409:SF7">
    <property type="entry name" value="BLL1977 PROTEIN"/>
    <property type="match status" value="1"/>
</dbReference>
<dbReference type="PROSITE" id="PS51332">
    <property type="entry name" value="B12_BINDING"/>
    <property type="match status" value="1"/>
</dbReference>
<dbReference type="GO" id="GO:0003824">
    <property type="term" value="F:catalytic activity"/>
    <property type="evidence" value="ECO:0007669"/>
    <property type="project" value="InterPro"/>
</dbReference>
<dbReference type="InterPro" id="IPR034466">
    <property type="entry name" value="Methyltransferase_Class_B"/>
</dbReference>
<keyword evidence="7" id="KW-0408">Iron</keyword>
<dbReference type="SUPFAM" id="SSF102114">
    <property type="entry name" value="Radical SAM enzymes"/>
    <property type="match status" value="1"/>
</dbReference>
<dbReference type="InterPro" id="IPR051198">
    <property type="entry name" value="BchE-like"/>
</dbReference>
<dbReference type="RefSeq" id="WP_014962050.1">
    <property type="nucleotide sequence ID" value="NZ_CP007243.1"/>
</dbReference>
<evidence type="ECO:0000259" key="10">
    <source>
        <dbReference type="PROSITE" id="PS51918"/>
    </source>
</evidence>
<dbReference type="InterPro" id="IPR006638">
    <property type="entry name" value="Elp3/MiaA/NifB-like_rSAM"/>
</dbReference>
<dbReference type="InterPro" id="IPR058240">
    <property type="entry name" value="rSAM_sf"/>
</dbReference>
<comment type="cofactor">
    <cofactor evidence="1">
        <name>[4Fe-4S] cluster</name>
        <dbReference type="ChEBI" id="CHEBI:49883"/>
    </cofactor>
</comment>
<evidence type="ECO:0000256" key="3">
    <source>
        <dbReference type="ARBA" id="ARBA00022603"/>
    </source>
</evidence>
<keyword evidence="6" id="KW-0479">Metal-binding</keyword>
<protein>
    <submittedName>
        <fullName evidence="11">Cobalamin B12-binding/Radical SAM family</fullName>
    </submittedName>
</protein>
<evidence type="ECO:0000256" key="7">
    <source>
        <dbReference type="ARBA" id="ARBA00023004"/>
    </source>
</evidence>
<proteinExistence type="predicted"/>
<dbReference type="KEGG" id="lfp:Y981_12250"/>
<evidence type="ECO:0000313" key="12">
    <source>
        <dbReference type="Proteomes" id="UP000027059"/>
    </source>
</evidence>
<dbReference type="InterPro" id="IPR020612">
    <property type="entry name" value="Methylthiotransferase_CS"/>
</dbReference>
<evidence type="ECO:0000256" key="2">
    <source>
        <dbReference type="ARBA" id="ARBA00022485"/>
    </source>
</evidence>
<keyword evidence="5" id="KW-0949">S-adenosyl-L-methionine</keyword>
<dbReference type="HOGENOM" id="CLU_021572_5_1_0"/>
<dbReference type="InterPro" id="IPR023404">
    <property type="entry name" value="rSAM_horseshoe"/>
</dbReference>
<dbReference type="Gene3D" id="3.80.30.20">
    <property type="entry name" value="tm_1862 like domain"/>
    <property type="match status" value="1"/>
</dbReference>
<keyword evidence="4" id="KW-0808">Transferase</keyword>
<dbReference type="Gene3D" id="3.40.50.280">
    <property type="entry name" value="Cobalamin-binding domain"/>
    <property type="match status" value="1"/>
</dbReference>
<dbReference type="SFLD" id="SFLDG01123">
    <property type="entry name" value="methyltransferase_(Class_B)"/>
    <property type="match status" value="1"/>
</dbReference>
<dbReference type="SMART" id="SM00729">
    <property type="entry name" value="Elp3"/>
    <property type="match status" value="1"/>
</dbReference>
<reference evidence="12" key="1">
    <citation type="submission" date="2014-02" db="EMBL/GenBank/DDBJ databases">
        <title>Complete genome sequence and comparative genomic analysis of the nitrogen-fixing bacterium Leptospirillum ferriphilum YSK.</title>
        <authorList>
            <person name="Guo X."/>
            <person name="Yin H."/>
            <person name="Liang Y."/>
            <person name="Hu Q."/>
            <person name="Ma L."/>
            <person name="Xiao Y."/>
            <person name="Zhang X."/>
            <person name="Qiu G."/>
            <person name="Liu X."/>
        </authorList>
    </citation>
    <scope>NUCLEOTIDE SEQUENCE [LARGE SCALE GENOMIC DNA]</scope>
    <source>
        <strain evidence="12">YSK</strain>
    </source>
</reference>
<dbReference type="InterPro" id="IPR036724">
    <property type="entry name" value="Cobalamin-bd_sf"/>
</dbReference>
<keyword evidence="2" id="KW-0004">4Fe-4S</keyword>
<reference evidence="11 12" key="2">
    <citation type="journal article" date="2015" name="Biomed. Res. Int.">
        <title>Effects of Arsenite Resistance on the Growth and Functional Gene Expression of Leptospirillum ferriphilum and Acidithiobacillus thiooxidans in Pure Culture and Coculture.</title>
        <authorList>
            <person name="Jiang H."/>
            <person name="Liang Y."/>
            <person name="Yin H."/>
            <person name="Xiao Y."/>
            <person name="Guo X."/>
            <person name="Xu Y."/>
            <person name="Hu Q."/>
            <person name="Liu H."/>
            <person name="Liu X."/>
        </authorList>
    </citation>
    <scope>NUCLEOTIDE SEQUENCE [LARGE SCALE GENOMIC DNA]</scope>
    <source>
        <strain evidence="11 12">YSK</strain>
    </source>
</reference>
<dbReference type="Pfam" id="PF02310">
    <property type="entry name" value="B12-binding"/>
    <property type="match status" value="1"/>
</dbReference>
<dbReference type="SFLD" id="SFLDG01082">
    <property type="entry name" value="B12-binding_domain_containing"/>
    <property type="match status" value="1"/>
</dbReference>
<dbReference type="GO" id="GO:0031419">
    <property type="term" value="F:cobalamin binding"/>
    <property type="evidence" value="ECO:0007669"/>
    <property type="project" value="InterPro"/>
</dbReference>
<evidence type="ECO:0000256" key="8">
    <source>
        <dbReference type="ARBA" id="ARBA00023014"/>
    </source>
</evidence>
<evidence type="ECO:0000313" key="11">
    <source>
        <dbReference type="EMBL" id="AIA31230.1"/>
    </source>
</evidence>
<keyword evidence="3" id="KW-0489">Methyltransferase</keyword>
<dbReference type="InterPro" id="IPR006158">
    <property type="entry name" value="Cobalamin-bd"/>
</dbReference>
<sequence length="626" mass="70788">MKKRKFVLVEPKSTHLHVYSRYTIPRLGVILLGTMLRDRGWDVKVYIEDVSPVDMTEVLSADIVGISTLTSTAPQSYKLAEVVRNHGIPVIMGGTHVTFCPDEALDFSDYVVRGEGEETLFELLDAMDGKGSFDKILGLSFWKSGKKVHTPDRPLKEDLDSNPIPDYSLVEGWNSNAIISIATSRGCPFTCTFCSVPGMYGHGFRMHSIERVIEEIRVNKPQYIFFADDLFTANRKRTKDLLRRMIEEGLTPQWGAQVRIETAFDPELLSLMKESNCFNVFVGFESINPKTLDLFNKRQTYEKIVSSIKKFKEAGIRIHGMFVVGSDADDKETIYETSRFATEHGLETIQLMILTPLPGSPDYDQFYATGNRELLSRDWSLYDGHHAVYRPKNMTAYELNVAAIDAMEEFYSWKTILRSALRKDLISVIIQTSSKNLLRDWKKQNGEYIQSLRDQVFDKAKEVAVHRDVKLSYRIGVPKFILDAEIGKSLTDFLTELGISVVPFGASVNLSSSGLSSRLDWLRGKVDCIVIPVMDKAGQGQEEIYEKIQRLWKSLSRQKEDLPAMVKLFLDRQDGSLYSSMAQIAAIFTKDLDKVNKAYRSIMPAFSGGEVLAPVAVESKPVILRV</sequence>
<feature type="domain" description="Radical SAM core" evidence="10">
    <location>
        <begin position="173"/>
        <end position="392"/>
    </location>
</feature>
<dbReference type="PANTHER" id="PTHR43409">
    <property type="entry name" value="ANAEROBIC MAGNESIUM-PROTOPORPHYRIN IX MONOMETHYL ESTER CYCLASE-RELATED"/>
    <property type="match status" value="1"/>
</dbReference>
<dbReference type="PROSITE" id="PS01278">
    <property type="entry name" value="MTTASE_RADICAL"/>
    <property type="match status" value="1"/>
</dbReference>
<dbReference type="CDD" id="cd01335">
    <property type="entry name" value="Radical_SAM"/>
    <property type="match status" value="1"/>
</dbReference>